<dbReference type="InterPro" id="IPR032710">
    <property type="entry name" value="NTF2-like_dom_sf"/>
</dbReference>
<evidence type="ECO:0000256" key="2">
    <source>
        <dbReference type="ARBA" id="ARBA00009597"/>
    </source>
</evidence>
<dbReference type="OrthoDB" id="10265990at2759"/>
<evidence type="ECO:0000256" key="5">
    <source>
        <dbReference type="ARBA" id="ARBA00022927"/>
    </source>
</evidence>
<dbReference type="GO" id="GO:0030150">
    <property type="term" value="P:protein import into mitochondrial matrix"/>
    <property type="evidence" value="ECO:0007669"/>
    <property type="project" value="InterPro"/>
</dbReference>
<dbReference type="PIRSF" id="PIRSF037871">
    <property type="entry name" value="TIM44"/>
    <property type="match status" value="1"/>
</dbReference>
<gene>
    <name evidence="14" type="ORF">AGERDE_LOCUS51</name>
</gene>
<dbReference type="InterPro" id="IPR039544">
    <property type="entry name" value="Tim44-like"/>
</dbReference>
<evidence type="ECO:0000256" key="6">
    <source>
        <dbReference type="ARBA" id="ARBA00022946"/>
    </source>
</evidence>
<sequence>MSFRYMLKDFSATMRRCNSSALLYTCMTTRIKSSSFSINPSFLGSSHSIRRVSAFAKFVETFKTQLKKNKELQENVKLLQDQAGSLGENEAMKRAKQVYEKAKEGAGTTTNIGSEAIKQSVSEIKKSAEKIGSKVSETLKEVGETPFVKQSTEKISDFAEKVSSTTEPIRQTKVYSTVRDTLKETVPDDSSRYGGFTDKETRRKSREEAFSDFADGKKKRKVQEDPEAGSSVVLHKDSAWKESWNRFKETNTLMQGIFSLRRNYEDSDNILISYTRAITSRISDTFNSFFEETETAQVISLLKMINPQFDLETFMKEARTYIIPEVMEAYLNCDVETLRIWCSEAAFNVMTHGFQTQQQEGLVSDSKILDLRNLDLYGAKVLDNDIPVLMLHYNTQEVIVFRDRITKELVYGKEDAVEQSSYICALTMQEDRLTDPITNGWRVMDMAKASSQKIW</sequence>
<feature type="domain" description="Tim44-like" evidence="13">
    <location>
        <begin position="295"/>
        <end position="448"/>
    </location>
</feature>
<reference evidence="14" key="1">
    <citation type="submission" date="2021-06" db="EMBL/GenBank/DDBJ databases">
        <authorList>
            <person name="Kallberg Y."/>
            <person name="Tangrot J."/>
            <person name="Rosling A."/>
        </authorList>
    </citation>
    <scope>NUCLEOTIDE SEQUENCE</scope>
    <source>
        <strain evidence="14">MT106</strain>
    </source>
</reference>
<evidence type="ECO:0000256" key="11">
    <source>
        <dbReference type="SAM" id="Coils"/>
    </source>
</evidence>
<feature type="coiled-coil region" evidence="11">
    <location>
        <begin position="62"/>
        <end position="89"/>
    </location>
</feature>
<evidence type="ECO:0000256" key="3">
    <source>
        <dbReference type="ARBA" id="ARBA00022448"/>
    </source>
</evidence>
<dbReference type="InterPro" id="IPR007379">
    <property type="entry name" value="Tim44-like_dom"/>
</dbReference>
<dbReference type="EMBL" id="CAJVPL010000002">
    <property type="protein sequence ID" value="CAG8433131.1"/>
    <property type="molecule type" value="Genomic_DNA"/>
</dbReference>
<dbReference type="GO" id="GO:0005743">
    <property type="term" value="C:mitochondrial inner membrane"/>
    <property type="evidence" value="ECO:0007669"/>
    <property type="project" value="UniProtKB-SubCell"/>
</dbReference>
<feature type="compositionally biased region" description="Basic and acidic residues" evidence="12">
    <location>
        <begin position="189"/>
        <end position="209"/>
    </location>
</feature>
<evidence type="ECO:0000256" key="7">
    <source>
        <dbReference type="ARBA" id="ARBA00023010"/>
    </source>
</evidence>
<keyword evidence="4 10" id="KW-0999">Mitochondrion inner membrane</keyword>
<evidence type="ECO:0000259" key="13">
    <source>
        <dbReference type="SMART" id="SM00978"/>
    </source>
</evidence>
<keyword evidence="11" id="KW-0175">Coiled coil</keyword>
<evidence type="ECO:0000256" key="9">
    <source>
        <dbReference type="ARBA" id="ARBA00023136"/>
    </source>
</evidence>
<dbReference type="SMART" id="SM00978">
    <property type="entry name" value="Tim44"/>
    <property type="match status" value="1"/>
</dbReference>
<keyword evidence="7 10" id="KW-0811">Translocation</keyword>
<dbReference type="SUPFAM" id="SSF54427">
    <property type="entry name" value="NTF2-like"/>
    <property type="match status" value="1"/>
</dbReference>
<name>A0A9N8V0Q6_9GLOM</name>
<comment type="similarity">
    <text evidence="2 10">Belongs to the Tim44 family.</text>
</comment>
<evidence type="ECO:0000256" key="10">
    <source>
        <dbReference type="PIRNR" id="PIRNR037871"/>
    </source>
</evidence>
<dbReference type="GO" id="GO:0051087">
    <property type="term" value="F:protein-folding chaperone binding"/>
    <property type="evidence" value="ECO:0007669"/>
    <property type="project" value="InterPro"/>
</dbReference>
<protein>
    <recommendedName>
        <fullName evidence="10">Mitochondrial import inner membrane translocase subunit TIM44</fullName>
    </recommendedName>
</protein>
<evidence type="ECO:0000313" key="15">
    <source>
        <dbReference type="Proteomes" id="UP000789831"/>
    </source>
</evidence>
<keyword evidence="8 10" id="KW-0496">Mitochondrion</keyword>
<accession>A0A9N8V0Q6</accession>
<comment type="caution">
    <text evidence="14">The sequence shown here is derived from an EMBL/GenBank/DDBJ whole genome shotgun (WGS) entry which is preliminary data.</text>
</comment>
<feature type="region of interest" description="Disordered" evidence="12">
    <location>
        <begin position="189"/>
        <end position="210"/>
    </location>
</feature>
<evidence type="ECO:0000256" key="12">
    <source>
        <dbReference type="SAM" id="MobiDB-lite"/>
    </source>
</evidence>
<dbReference type="Proteomes" id="UP000789831">
    <property type="component" value="Unassembled WGS sequence"/>
</dbReference>
<keyword evidence="15" id="KW-1185">Reference proteome</keyword>
<dbReference type="AlphaFoldDB" id="A0A9N8V0Q6"/>
<comment type="function">
    <text evidence="10">Essential component of the PAM complex, a complex required for the translocation of transit peptide-containing proteins from the inner membrane into the mitochondrial matrix in an ATP-dependent manner.</text>
</comment>
<dbReference type="Pfam" id="PF04280">
    <property type="entry name" value="Tim44"/>
    <property type="match status" value="1"/>
</dbReference>
<dbReference type="PANTHER" id="PTHR10721:SF1">
    <property type="entry name" value="MITOCHONDRIAL IMPORT INNER MEMBRANE TRANSLOCASE SUBUNIT TIM44"/>
    <property type="match status" value="1"/>
</dbReference>
<keyword evidence="5 10" id="KW-0653">Protein transport</keyword>
<evidence type="ECO:0000256" key="8">
    <source>
        <dbReference type="ARBA" id="ARBA00023128"/>
    </source>
</evidence>
<dbReference type="Gene3D" id="3.10.450.240">
    <property type="match status" value="1"/>
</dbReference>
<dbReference type="PANTHER" id="PTHR10721">
    <property type="entry name" value="MITOCHONDRIAL IMPORT INNER MEMBRANE TRANSLOCASE SUBUNIT TIM44"/>
    <property type="match status" value="1"/>
</dbReference>
<keyword evidence="9 10" id="KW-0472">Membrane</keyword>
<keyword evidence="3 10" id="KW-0813">Transport</keyword>
<evidence type="ECO:0000256" key="1">
    <source>
        <dbReference type="ARBA" id="ARBA00004273"/>
    </source>
</evidence>
<comment type="subcellular location">
    <subcellularLocation>
        <location evidence="1 10">Mitochondrion inner membrane</location>
    </subcellularLocation>
</comment>
<evidence type="ECO:0000256" key="4">
    <source>
        <dbReference type="ARBA" id="ARBA00022792"/>
    </source>
</evidence>
<evidence type="ECO:0000313" key="14">
    <source>
        <dbReference type="EMBL" id="CAG8433131.1"/>
    </source>
</evidence>
<keyword evidence="6" id="KW-0809">Transit peptide</keyword>
<organism evidence="14 15">
    <name type="scientific">Ambispora gerdemannii</name>
    <dbReference type="NCBI Taxonomy" id="144530"/>
    <lineage>
        <taxon>Eukaryota</taxon>
        <taxon>Fungi</taxon>
        <taxon>Fungi incertae sedis</taxon>
        <taxon>Mucoromycota</taxon>
        <taxon>Glomeromycotina</taxon>
        <taxon>Glomeromycetes</taxon>
        <taxon>Archaeosporales</taxon>
        <taxon>Ambisporaceae</taxon>
        <taxon>Ambispora</taxon>
    </lineage>
</organism>
<proteinExistence type="inferred from homology"/>
<dbReference type="InterPro" id="IPR017303">
    <property type="entry name" value="Tim44"/>
</dbReference>